<feature type="binding site" evidence="6">
    <location>
        <begin position="238"/>
        <end position="242"/>
    </location>
    <ligand>
        <name>GTP</name>
        <dbReference type="ChEBI" id="CHEBI:37565"/>
    </ligand>
</feature>
<dbReference type="RefSeq" id="WP_229792071.1">
    <property type="nucleotide sequence ID" value="NZ_BMXG01000007.1"/>
</dbReference>
<dbReference type="Gene3D" id="3.40.50.300">
    <property type="entry name" value="P-loop containing nucleotide triphosphate hydrolases"/>
    <property type="match status" value="1"/>
</dbReference>
<dbReference type="PANTHER" id="PTHR10229">
    <property type="entry name" value="GTP-BINDING PROTEIN HFLX"/>
    <property type="match status" value="1"/>
</dbReference>
<evidence type="ECO:0000256" key="7">
    <source>
        <dbReference type="PIRSR" id="PIRSR006809-2"/>
    </source>
</evidence>
<evidence type="ECO:0000256" key="5">
    <source>
        <dbReference type="HAMAP-Rule" id="MF_00900"/>
    </source>
</evidence>
<dbReference type="Pfam" id="PF13167">
    <property type="entry name" value="GTP-bdg_N"/>
    <property type="match status" value="1"/>
</dbReference>
<evidence type="ECO:0000256" key="1">
    <source>
        <dbReference type="ARBA" id="ARBA00022723"/>
    </source>
</evidence>
<keyword evidence="3 7" id="KW-0460">Magnesium</keyword>
<dbReference type="InterPro" id="IPR042108">
    <property type="entry name" value="GTPase_HflX_N_sf"/>
</dbReference>
<comment type="function">
    <text evidence="5">GTPase that associates with the 50S ribosomal subunit and may have a role during protein synthesis or ribosome biogenesis.</text>
</comment>
<feature type="binding site" evidence="6">
    <location>
        <begin position="351"/>
        <end position="353"/>
    </location>
    <ligand>
        <name>GTP</name>
        <dbReference type="ChEBI" id="CHEBI:37565"/>
    </ligand>
</feature>
<reference evidence="9" key="2">
    <citation type="submission" date="2020-09" db="EMBL/GenBank/DDBJ databases">
        <authorList>
            <person name="Sun Q."/>
            <person name="Kim S."/>
        </authorList>
    </citation>
    <scope>NUCLEOTIDE SEQUENCE</scope>
    <source>
        <strain evidence="9">KCTC 12870</strain>
    </source>
</reference>
<dbReference type="InterPro" id="IPR006073">
    <property type="entry name" value="GTP-bd"/>
</dbReference>
<evidence type="ECO:0000256" key="2">
    <source>
        <dbReference type="ARBA" id="ARBA00022741"/>
    </source>
</evidence>
<dbReference type="AlphaFoldDB" id="A0A8J3DB23"/>
<evidence type="ECO:0000256" key="6">
    <source>
        <dbReference type="PIRSR" id="PIRSR006809-1"/>
    </source>
</evidence>
<dbReference type="PROSITE" id="PS51705">
    <property type="entry name" value="G_HFLX"/>
    <property type="match status" value="1"/>
</dbReference>
<dbReference type="EMBL" id="BMXG01000007">
    <property type="protein sequence ID" value="GHB99107.1"/>
    <property type="molecule type" value="Genomic_DNA"/>
</dbReference>
<dbReference type="InterPro" id="IPR032305">
    <property type="entry name" value="GTP-bd_M"/>
</dbReference>
<dbReference type="GO" id="GO:0043022">
    <property type="term" value="F:ribosome binding"/>
    <property type="evidence" value="ECO:0007669"/>
    <property type="project" value="TreeGrafter"/>
</dbReference>
<feature type="binding site" evidence="6">
    <location>
        <begin position="213"/>
        <end position="220"/>
    </location>
    <ligand>
        <name>GTP</name>
        <dbReference type="ChEBI" id="CHEBI:37565"/>
    </ligand>
</feature>
<dbReference type="GO" id="GO:0005525">
    <property type="term" value="F:GTP binding"/>
    <property type="evidence" value="ECO:0007669"/>
    <property type="project" value="UniProtKB-UniRule"/>
</dbReference>
<dbReference type="CDD" id="cd01878">
    <property type="entry name" value="HflX"/>
    <property type="match status" value="1"/>
</dbReference>
<dbReference type="InterPro" id="IPR027417">
    <property type="entry name" value="P-loop_NTPase"/>
</dbReference>
<feature type="binding site" evidence="7">
    <location>
        <position position="240"/>
    </location>
    <ligand>
        <name>Mg(2+)</name>
        <dbReference type="ChEBI" id="CHEBI:18420"/>
    </ligand>
</feature>
<keyword evidence="4 5" id="KW-0342">GTP-binding</keyword>
<dbReference type="GO" id="GO:0005737">
    <property type="term" value="C:cytoplasm"/>
    <property type="evidence" value="ECO:0007669"/>
    <property type="project" value="UniProtKB-SubCell"/>
</dbReference>
<dbReference type="PIRSF" id="PIRSF006809">
    <property type="entry name" value="GTP-binding_hflX_prd"/>
    <property type="match status" value="1"/>
</dbReference>
<evidence type="ECO:0000313" key="10">
    <source>
        <dbReference type="Proteomes" id="UP000642829"/>
    </source>
</evidence>
<comment type="subcellular location">
    <subcellularLocation>
        <location evidence="5">Cytoplasm</location>
    </subcellularLocation>
    <text evidence="5">May associate with membranes.</text>
</comment>
<dbReference type="Pfam" id="PF16360">
    <property type="entry name" value="GTP-bdg_M"/>
    <property type="match status" value="1"/>
</dbReference>
<accession>A0A8J3DB23</accession>
<keyword evidence="2 5" id="KW-0547">Nucleotide-binding</keyword>
<comment type="cofactor">
    <cofactor evidence="7">
        <name>Mg(2+)</name>
        <dbReference type="ChEBI" id="CHEBI:18420"/>
    </cofactor>
</comment>
<feature type="binding site" evidence="6">
    <location>
        <begin position="260"/>
        <end position="263"/>
    </location>
    <ligand>
        <name>GTP</name>
        <dbReference type="ChEBI" id="CHEBI:37565"/>
    </ligand>
</feature>
<dbReference type="InterPro" id="IPR025121">
    <property type="entry name" value="GTPase_HflX_N"/>
</dbReference>
<dbReference type="Proteomes" id="UP000642829">
    <property type="component" value="Unassembled WGS sequence"/>
</dbReference>
<dbReference type="Pfam" id="PF01926">
    <property type="entry name" value="MMR_HSR1"/>
    <property type="match status" value="1"/>
</dbReference>
<dbReference type="NCBIfam" id="TIGR03156">
    <property type="entry name" value="GTP_HflX"/>
    <property type="match status" value="1"/>
</dbReference>
<gene>
    <name evidence="5 9" type="primary">hflX</name>
    <name evidence="9" type="ORF">GCM10007047_14000</name>
</gene>
<sequence>MIQTDDLNPMINRAFLLGVQGPRTPDGEAETLLDELEELVSNLGIGVEEKRVIKVRQPNAAFLLGSGKVREIVEEIKQHGWDSLIFDEPMTPGQQRNWEKELGGKVLVIDRQEIILDIFNSRAQTKEASLQVELARLEYELPRMKRAWSHLDRQRGGGAMQRDAGETQLEIDQRLIRTRIARLKKELNEVLQHREVQRKRRNRVPLPSASIVGYTNAGKSSLLNRITQSDVLAADKLFATLDPTTRRTILPNGQTLLMTDTVGFIRRLPHRLVEAFKATLEEAVVATFLIHLLDASSPDVAQHYATTMGVLKELKADEKTILTVFNKVDRVEDRMQLAMLRHDYPDALFISVKTGEGLDTLLRLCEQSIGEWAETVELMIPHDRYDLVNRLHEAGAVTSKKVLDEGVHIVGAIPLRLLDPVKQFLVNGKTPA</sequence>
<dbReference type="InterPro" id="IPR030394">
    <property type="entry name" value="G_HFLX_dom"/>
</dbReference>
<dbReference type="GO" id="GO:0003924">
    <property type="term" value="F:GTPase activity"/>
    <property type="evidence" value="ECO:0007669"/>
    <property type="project" value="UniProtKB-UniRule"/>
</dbReference>
<protein>
    <recommendedName>
        <fullName evidence="5">GTPase HflX</fullName>
    </recommendedName>
    <alternativeName>
        <fullName evidence="5">GTP-binding protein HflX</fullName>
    </alternativeName>
</protein>
<dbReference type="SUPFAM" id="SSF52540">
    <property type="entry name" value="P-loop containing nucleoside triphosphate hydrolases"/>
    <property type="match status" value="1"/>
</dbReference>
<keyword evidence="10" id="KW-1185">Reference proteome</keyword>
<comment type="similarity">
    <text evidence="5">Belongs to the TRAFAC class OBG-HflX-like GTPase superfamily. HflX GTPase family.</text>
</comment>
<keyword evidence="5" id="KW-0963">Cytoplasm</keyword>
<organism evidence="9 10">
    <name type="scientific">Cerasicoccus arenae</name>
    <dbReference type="NCBI Taxonomy" id="424488"/>
    <lineage>
        <taxon>Bacteria</taxon>
        <taxon>Pseudomonadati</taxon>
        <taxon>Verrucomicrobiota</taxon>
        <taxon>Opitutia</taxon>
        <taxon>Puniceicoccales</taxon>
        <taxon>Cerasicoccaceae</taxon>
        <taxon>Cerasicoccus</taxon>
    </lineage>
</organism>
<dbReference type="Gene3D" id="3.40.50.11060">
    <property type="entry name" value="GTPase HflX, N-terminal domain"/>
    <property type="match status" value="1"/>
</dbReference>
<evidence type="ECO:0000256" key="4">
    <source>
        <dbReference type="ARBA" id="ARBA00023134"/>
    </source>
</evidence>
<evidence type="ECO:0000259" key="8">
    <source>
        <dbReference type="PROSITE" id="PS51705"/>
    </source>
</evidence>
<keyword evidence="1 7" id="KW-0479">Metal-binding</keyword>
<proteinExistence type="inferred from homology"/>
<dbReference type="HAMAP" id="MF_00900">
    <property type="entry name" value="GTPase_HflX"/>
    <property type="match status" value="1"/>
</dbReference>
<evidence type="ECO:0000256" key="3">
    <source>
        <dbReference type="ARBA" id="ARBA00022842"/>
    </source>
</evidence>
<comment type="caution">
    <text evidence="9">The sequence shown here is derived from an EMBL/GenBank/DDBJ whole genome shotgun (WGS) entry which is preliminary data.</text>
</comment>
<feature type="binding site" evidence="6">
    <location>
        <begin position="326"/>
        <end position="329"/>
    </location>
    <ligand>
        <name>GTP</name>
        <dbReference type="ChEBI" id="CHEBI:37565"/>
    </ligand>
</feature>
<feature type="domain" description="Hflx-type G" evidence="8">
    <location>
        <begin position="207"/>
        <end position="373"/>
    </location>
</feature>
<evidence type="ECO:0000313" key="9">
    <source>
        <dbReference type="EMBL" id="GHB99107.1"/>
    </source>
</evidence>
<dbReference type="PANTHER" id="PTHR10229:SF0">
    <property type="entry name" value="GTP-BINDING PROTEIN 6-RELATED"/>
    <property type="match status" value="1"/>
</dbReference>
<feature type="binding site" evidence="7">
    <location>
        <position position="220"/>
    </location>
    <ligand>
        <name>Mg(2+)</name>
        <dbReference type="ChEBI" id="CHEBI:18420"/>
    </ligand>
</feature>
<dbReference type="Gene3D" id="6.10.250.2860">
    <property type="match status" value="1"/>
</dbReference>
<name>A0A8J3DB23_9BACT</name>
<comment type="subunit">
    <text evidence="5">Monomer. Associates with the 50S ribosomal subunit.</text>
</comment>
<reference evidence="9" key="1">
    <citation type="journal article" date="2014" name="Int. J. Syst. Evol. Microbiol.">
        <title>Complete genome sequence of Corynebacterium casei LMG S-19264T (=DSM 44701T), isolated from a smear-ripened cheese.</title>
        <authorList>
            <consortium name="US DOE Joint Genome Institute (JGI-PGF)"/>
            <person name="Walter F."/>
            <person name="Albersmeier A."/>
            <person name="Kalinowski J."/>
            <person name="Ruckert C."/>
        </authorList>
    </citation>
    <scope>NUCLEOTIDE SEQUENCE</scope>
    <source>
        <strain evidence="9">KCTC 12870</strain>
    </source>
</reference>
<dbReference type="InterPro" id="IPR016496">
    <property type="entry name" value="GTPase_HflX"/>
</dbReference>
<dbReference type="GO" id="GO:0046872">
    <property type="term" value="F:metal ion binding"/>
    <property type="evidence" value="ECO:0007669"/>
    <property type="project" value="UniProtKB-KW"/>
</dbReference>